<proteinExistence type="inferred from homology"/>
<dbReference type="InterPro" id="IPR002347">
    <property type="entry name" value="SDR_fam"/>
</dbReference>
<dbReference type="GO" id="GO:0016616">
    <property type="term" value="F:oxidoreductase activity, acting on the CH-OH group of donors, NAD or NADP as acceptor"/>
    <property type="evidence" value="ECO:0007669"/>
    <property type="project" value="TreeGrafter"/>
</dbReference>
<dbReference type="EMBL" id="JAAXPC010000019">
    <property type="protein sequence ID" value="NKY04489.1"/>
    <property type="molecule type" value="Genomic_DNA"/>
</dbReference>
<gene>
    <name evidence="3" type="ORF">HGA05_23250</name>
</gene>
<dbReference type="PANTHER" id="PTHR42760:SF133">
    <property type="entry name" value="3-OXOACYL-[ACYL-CARRIER-PROTEIN] REDUCTASE"/>
    <property type="match status" value="1"/>
</dbReference>
<organism evidence="3 4">
    <name type="scientific">Gordonia polyisoprenivorans</name>
    <dbReference type="NCBI Taxonomy" id="84595"/>
    <lineage>
        <taxon>Bacteria</taxon>
        <taxon>Bacillati</taxon>
        <taxon>Actinomycetota</taxon>
        <taxon>Actinomycetes</taxon>
        <taxon>Mycobacteriales</taxon>
        <taxon>Gordoniaceae</taxon>
        <taxon>Gordonia</taxon>
    </lineage>
</organism>
<sequence>MTALVIVTGAAGGIGAAVTDALRRSGVQVIALDATVDTTRDVLEFDVTDRERWRALAADLAVRGDTVRGLANCAGITRRARLLDADSADMIDVYQVNVLGPLLALQELRPVFADQASVVNVGSIAATTAHYPVAYTTSKWALRGLTHTAALELGPSGIRVNMVNPGFIDTPMTASAPVAFREASVAETPLGRTGKPNEVAAVIEFLLDDAAAYINGAEIPVDGGATSHGGVKSISDALAASSSTPVSTGTP</sequence>
<comment type="similarity">
    <text evidence="1">Belongs to the short-chain dehydrogenases/reductases (SDR) family.</text>
</comment>
<reference evidence="3 4" key="1">
    <citation type="submission" date="2020-04" db="EMBL/GenBank/DDBJ databases">
        <title>MicrobeNet Type strains.</title>
        <authorList>
            <person name="Nicholson A.C."/>
        </authorList>
    </citation>
    <scope>NUCLEOTIDE SEQUENCE [LARGE SCALE GENOMIC DNA]</scope>
    <source>
        <strain evidence="3 4">ATCC BAA-14</strain>
    </source>
</reference>
<name>A0A846WSB6_9ACTN</name>
<evidence type="ECO:0000256" key="1">
    <source>
        <dbReference type="ARBA" id="ARBA00006484"/>
    </source>
</evidence>
<dbReference type="RefSeq" id="WP_006369858.1">
    <property type="nucleotide sequence ID" value="NZ_CP116236.1"/>
</dbReference>
<dbReference type="Pfam" id="PF13561">
    <property type="entry name" value="adh_short_C2"/>
    <property type="match status" value="1"/>
</dbReference>
<dbReference type="SUPFAM" id="SSF51735">
    <property type="entry name" value="NAD(P)-binding Rossmann-fold domains"/>
    <property type="match status" value="1"/>
</dbReference>
<dbReference type="FunFam" id="3.40.50.720:FF:000084">
    <property type="entry name" value="Short-chain dehydrogenase reductase"/>
    <property type="match status" value="1"/>
</dbReference>
<evidence type="ECO:0000256" key="2">
    <source>
        <dbReference type="ARBA" id="ARBA00023002"/>
    </source>
</evidence>
<accession>A0A846WSB6</accession>
<dbReference type="AlphaFoldDB" id="A0A846WSB6"/>
<evidence type="ECO:0000313" key="3">
    <source>
        <dbReference type="EMBL" id="NKY04489.1"/>
    </source>
</evidence>
<protein>
    <submittedName>
        <fullName evidence="3">SDR family oxidoreductase</fullName>
    </submittedName>
</protein>
<dbReference type="Gene3D" id="3.40.50.720">
    <property type="entry name" value="NAD(P)-binding Rossmann-like Domain"/>
    <property type="match status" value="1"/>
</dbReference>
<dbReference type="PANTHER" id="PTHR42760">
    <property type="entry name" value="SHORT-CHAIN DEHYDROGENASES/REDUCTASES FAMILY MEMBER"/>
    <property type="match status" value="1"/>
</dbReference>
<dbReference type="Proteomes" id="UP000563898">
    <property type="component" value="Unassembled WGS sequence"/>
</dbReference>
<evidence type="ECO:0000313" key="4">
    <source>
        <dbReference type="Proteomes" id="UP000563898"/>
    </source>
</evidence>
<dbReference type="PRINTS" id="PR00081">
    <property type="entry name" value="GDHRDH"/>
</dbReference>
<dbReference type="CDD" id="cd05233">
    <property type="entry name" value="SDR_c"/>
    <property type="match status" value="1"/>
</dbReference>
<comment type="caution">
    <text evidence="3">The sequence shown here is derived from an EMBL/GenBank/DDBJ whole genome shotgun (WGS) entry which is preliminary data.</text>
</comment>
<keyword evidence="2" id="KW-0560">Oxidoreductase</keyword>
<dbReference type="InterPro" id="IPR036291">
    <property type="entry name" value="NAD(P)-bd_dom_sf"/>
</dbReference>